<reference evidence="2 3" key="1">
    <citation type="submission" date="2022-02" db="EMBL/GenBank/DDBJ databases">
        <title>Genome sequence data of Kingella unionensis sp. nov. strain CICC 24913 (CCUG 75125).</title>
        <authorList>
            <person name="Xiao M."/>
        </authorList>
    </citation>
    <scope>NUCLEOTIDE SEQUENCE [LARGE SCALE GENOMIC DNA]</scope>
    <source>
        <strain evidence="2 3">CICC 24913</strain>
    </source>
</reference>
<feature type="chain" id="PRO_5045130138" evidence="1">
    <location>
        <begin position="25"/>
        <end position="228"/>
    </location>
</feature>
<evidence type="ECO:0000256" key="1">
    <source>
        <dbReference type="SAM" id="SignalP"/>
    </source>
</evidence>
<keyword evidence="3" id="KW-1185">Reference proteome</keyword>
<comment type="caution">
    <text evidence="2">The sequence shown here is derived from an EMBL/GenBank/DDBJ whole genome shotgun (WGS) entry which is preliminary data.</text>
</comment>
<protein>
    <submittedName>
        <fullName evidence="2">Uncharacterized protein</fullName>
    </submittedName>
</protein>
<gene>
    <name evidence="2" type="ORF">MB824_06740</name>
</gene>
<name>A0ABS9NN34_9NEIS</name>
<proteinExistence type="predicted"/>
<dbReference type="EMBL" id="JAKOOW010000024">
    <property type="protein sequence ID" value="MCG6504189.1"/>
    <property type="molecule type" value="Genomic_DNA"/>
</dbReference>
<accession>A0ABS9NN34</accession>
<keyword evidence="1" id="KW-0732">Signal</keyword>
<organism evidence="2 3">
    <name type="scientific">Kingella pumchi</name>
    <dbReference type="NCBI Taxonomy" id="2779506"/>
    <lineage>
        <taxon>Bacteria</taxon>
        <taxon>Pseudomonadati</taxon>
        <taxon>Pseudomonadota</taxon>
        <taxon>Betaproteobacteria</taxon>
        <taxon>Neisseriales</taxon>
        <taxon>Neisseriaceae</taxon>
        <taxon>Kingella</taxon>
    </lineage>
</organism>
<dbReference type="RefSeq" id="WP_238747429.1">
    <property type="nucleotide sequence ID" value="NZ_JAKOOW010000024.1"/>
</dbReference>
<evidence type="ECO:0000313" key="3">
    <source>
        <dbReference type="Proteomes" id="UP001298424"/>
    </source>
</evidence>
<dbReference type="Proteomes" id="UP001298424">
    <property type="component" value="Unassembled WGS sequence"/>
</dbReference>
<sequence length="228" mass="25398">MSAKTPTLLCALALAAAGTLAYFAGYGRQPEHAAPPAPTASQSQALSEAERREVWNVLLREVSQEYCDAEAGGPVGGDKQESVFVWQYQGERNYLVWWQAAGSYYRDEQADGTAEIHCISGSASSSNFLARLVRRNGRLQLIEQDMLAVQLKDTAVDDPYVVHPRFIESIRLNDDNTLNIVSAKHAYGKEGEMEGPNFPSKQWRYRVRLPDMQVLEACYTGQTAYTKE</sequence>
<evidence type="ECO:0000313" key="2">
    <source>
        <dbReference type="EMBL" id="MCG6504189.1"/>
    </source>
</evidence>
<feature type="signal peptide" evidence="1">
    <location>
        <begin position="1"/>
        <end position="24"/>
    </location>
</feature>